<evidence type="ECO:0000256" key="1">
    <source>
        <dbReference type="ARBA" id="ARBA00023118"/>
    </source>
</evidence>
<dbReference type="AlphaFoldDB" id="A0A1J0LVW3"/>
<dbReference type="NCBIfam" id="TIGR02593">
    <property type="entry name" value="CRISPR_cas5"/>
    <property type="match status" value="1"/>
</dbReference>
<dbReference type="GO" id="GO:0051607">
    <property type="term" value="P:defense response to virus"/>
    <property type="evidence" value="ECO:0007669"/>
    <property type="project" value="UniProtKB-KW"/>
</dbReference>
<keyword evidence="1" id="KW-0051">Antiviral defense</keyword>
<dbReference type="EMBL" id="CP016313">
    <property type="protein sequence ID" value="APD10336.1"/>
    <property type="molecule type" value="Genomic_DNA"/>
</dbReference>
<geneLocation type="plasmid" evidence="3">
    <name>ptb1</name>
</geneLocation>
<evidence type="ECO:0000313" key="2">
    <source>
        <dbReference type="EMBL" id="APD10336.1"/>
    </source>
</evidence>
<dbReference type="InterPro" id="IPR013422">
    <property type="entry name" value="CRISPR-assoc_prot_Cas5_N"/>
</dbReference>
<dbReference type="GO" id="GO:0043571">
    <property type="term" value="P:maintenance of CRISPR repeat elements"/>
    <property type="evidence" value="ECO:0007669"/>
    <property type="project" value="InterPro"/>
</dbReference>
<keyword evidence="2" id="KW-0614">Plasmid</keyword>
<reference evidence="3" key="1">
    <citation type="submission" date="2016-06" db="EMBL/GenBank/DDBJ databases">
        <title>Whole genome sequencing of Thermus brockianus strain GE-1.</title>
        <authorList>
            <person name="Schaefers C."/>
            <person name="Blank S."/>
            <person name="Wiebusch S."/>
            <person name="Elleuche S."/>
            <person name="Antranikian G."/>
        </authorList>
    </citation>
    <scope>NUCLEOTIDE SEQUENCE [LARGE SCALE GENOMIC DNA]</scope>
    <source>
        <strain evidence="3">GE-1</strain>
        <plasmid evidence="3">ptb1</plasmid>
    </source>
</reference>
<dbReference type="Pfam" id="PF09704">
    <property type="entry name" value="Cas_Cas5d"/>
    <property type="match status" value="1"/>
</dbReference>
<sequence length="229" mass="25600">MKGKRAHFRRFYTNSSALTYPVPPPATLQGLLGAALGLGREYREKLTGLFLAARPRAPMRTLFQTVNHLFLKSGTLEEIRGLYKEGRTQIPVQYLVGEGEGPVAFEVFVGAEGRLVEDIAKALENPVFPLALGPAYALAWVEGVEFLEAELKPSWDGEGIGWWEAEKLELYPSQDVRLYRDRFPIALEPDRRPKAVKEIALELRGEPLKVRYRGEVLVCPGLAIGVLRV</sequence>
<organism evidence="2 3">
    <name type="scientific">Thermus brockianus</name>
    <dbReference type="NCBI Taxonomy" id="56956"/>
    <lineage>
        <taxon>Bacteria</taxon>
        <taxon>Thermotogati</taxon>
        <taxon>Deinococcota</taxon>
        <taxon>Deinococci</taxon>
        <taxon>Thermales</taxon>
        <taxon>Thermaceae</taxon>
        <taxon>Thermus</taxon>
    </lineage>
</organism>
<accession>A0A1J0LVW3</accession>
<evidence type="ECO:0000313" key="3">
    <source>
        <dbReference type="Proteomes" id="UP000182993"/>
    </source>
</evidence>
<dbReference type="Proteomes" id="UP000182993">
    <property type="component" value="Plasmid pTB1"/>
</dbReference>
<proteinExistence type="predicted"/>
<dbReference type="Gene3D" id="3.30.70.2660">
    <property type="match status" value="1"/>
</dbReference>
<protein>
    <submittedName>
        <fullName evidence="2">CRISPR-associated protein (Cas_Cas5)</fullName>
    </submittedName>
</protein>
<gene>
    <name evidence="2" type="ORF">A0O31_02309</name>
</gene>
<dbReference type="InterPro" id="IPR021124">
    <property type="entry name" value="CRISPR-assoc_prot_Cas5"/>
</dbReference>
<name>A0A1J0LVW3_THEBO</name>
<dbReference type="RefSeq" id="WP_071678038.1">
    <property type="nucleotide sequence ID" value="NZ_CP016313.1"/>
</dbReference>
<dbReference type="KEGG" id="tbc:A0O31_02309"/>